<keyword evidence="3 8" id="KW-0349">Heme</keyword>
<dbReference type="Pfam" id="PF00034">
    <property type="entry name" value="Cytochrom_C"/>
    <property type="match status" value="1"/>
</dbReference>
<dbReference type="KEGG" id="rbg:BG454_06620"/>
<dbReference type="PANTHER" id="PTHR35008:SF4">
    <property type="entry name" value="BLL4482 PROTEIN"/>
    <property type="match status" value="1"/>
</dbReference>
<feature type="region of interest" description="Disordered" evidence="9">
    <location>
        <begin position="48"/>
        <end position="70"/>
    </location>
</feature>
<protein>
    <submittedName>
        <fullName evidence="12">Cytochrome C</fullName>
    </submittedName>
</protein>
<keyword evidence="13" id="KW-1185">Reference proteome</keyword>
<evidence type="ECO:0000256" key="4">
    <source>
        <dbReference type="ARBA" id="ARBA00022660"/>
    </source>
</evidence>
<comment type="cofactor">
    <cofactor evidence="1">
        <name>heme c</name>
        <dbReference type="ChEBI" id="CHEBI:61717"/>
    </cofactor>
</comment>
<evidence type="ECO:0000256" key="7">
    <source>
        <dbReference type="ARBA" id="ARBA00023004"/>
    </source>
</evidence>
<dbReference type="EMBL" id="CP024899">
    <property type="protein sequence ID" value="ATX65538.1"/>
    <property type="molecule type" value="Genomic_DNA"/>
</dbReference>
<dbReference type="GO" id="GO:0005506">
    <property type="term" value="F:iron ion binding"/>
    <property type="evidence" value="ECO:0007669"/>
    <property type="project" value="InterPro"/>
</dbReference>
<dbReference type="Gene3D" id="1.10.760.10">
    <property type="entry name" value="Cytochrome c-like domain"/>
    <property type="match status" value="1"/>
</dbReference>
<proteinExistence type="predicted"/>
<dbReference type="GO" id="GO:0020037">
    <property type="term" value="F:heme binding"/>
    <property type="evidence" value="ECO:0007669"/>
    <property type="project" value="InterPro"/>
</dbReference>
<keyword evidence="4" id="KW-0679">Respiratory chain</keyword>
<keyword evidence="5 8" id="KW-0479">Metal-binding</keyword>
<dbReference type="InterPro" id="IPR036909">
    <property type="entry name" value="Cyt_c-like_dom_sf"/>
</dbReference>
<dbReference type="GO" id="GO:0009055">
    <property type="term" value="F:electron transfer activity"/>
    <property type="evidence" value="ECO:0007669"/>
    <property type="project" value="InterPro"/>
</dbReference>
<feature type="domain" description="Cytochrome c" evidence="11">
    <location>
        <begin position="24"/>
        <end position="125"/>
    </location>
</feature>
<dbReference type="Proteomes" id="UP000228948">
    <property type="component" value="Chromosome"/>
</dbReference>
<dbReference type="OrthoDB" id="9811281at2"/>
<dbReference type="InterPro" id="IPR009056">
    <property type="entry name" value="Cyt_c-like_dom"/>
</dbReference>
<reference evidence="12 13" key="1">
    <citation type="submission" date="2017-11" db="EMBL/GenBank/DDBJ databases">
        <title>Revised Sequence and Annotation of the Rhodobaca barguzinensis strain alga05 Genome.</title>
        <authorList>
            <person name="Kopejtka K."/>
            <person name="Tomasch J.M."/>
            <person name="Bunk B."/>
            <person name="Koblizek M."/>
        </authorList>
    </citation>
    <scope>NUCLEOTIDE SEQUENCE [LARGE SCALE GENOMIC DNA]</scope>
    <source>
        <strain evidence="13">alga05</strain>
    </source>
</reference>
<dbReference type="PANTHER" id="PTHR35008">
    <property type="entry name" value="BLL4482 PROTEIN-RELATED"/>
    <property type="match status" value="1"/>
</dbReference>
<evidence type="ECO:0000259" key="11">
    <source>
        <dbReference type="PROSITE" id="PS51007"/>
    </source>
</evidence>
<evidence type="ECO:0000256" key="5">
    <source>
        <dbReference type="ARBA" id="ARBA00022723"/>
    </source>
</evidence>
<keyword evidence="7 8" id="KW-0408">Iron</keyword>
<feature type="signal peptide" evidence="10">
    <location>
        <begin position="1"/>
        <end position="24"/>
    </location>
</feature>
<dbReference type="AlphaFoldDB" id="A0A2K8KFH1"/>
<evidence type="ECO:0000313" key="12">
    <source>
        <dbReference type="EMBL" id="ATX65538.1"/>
    </source>
</evidence>
<accession>A0A2K8KFH1</accession>
<feature type="chain" id="PRO_5014719941" evidence="10">
    <location>
        <begin position="25"/>
        <end position="146"/>
    </location>
</feature>
<dbReference type="InterPro" id="IPR051459">
    <property type="entry name" value="Cytochrome_c-type_DH"/>
</dbReference>
<evidence type="ECO:0000256" key="6">
    <source>
        <dbReference type="ARBA" id="ARBA00022982"/>
    </source>
</evidence>
<dbReference type="InterPro" id="IPR008168">
    <property type="entry name" value="Cyt_C_IC"/>
</dbReference>
<keyword evidence="2" id="KW-0813">Transport</keyword>
<dbReference type="PROSITE" id="PS51007">
    <property type="entry name" value="CYTC"/>
    <property type="match status" value="1"/>
</dbReference>
<name>A0A2K8KFH1_9RHOB</name>
<keyword evidence="10" id="KW-0732">Signal</keyword>
<sequence length="146" mass="15786">MNVKQSLNPILAALAVLTVTTAQADAPDGAALYATHCAACHGADLEGAPDWRRPGPDGLLPAPPHDETGHTWHHGDQFLFDYVKLGGQQVLDDLGVRFTSAMPAFDGILTDAEIEAILDFIRASWPERIREIQAERTAMEAETGQQ</sequence>
<gene>
    <name evidence="12" type="ORF">BG454_06620</name>
</gene>
<dbReference type="RefSeq" id="WP_071479596.1">
    <property type="nucleotide sequence ID" value="NZ_CP024899.1"/>
</dbReference>
<dbReference type="SUPFAM" id="SSF46626">
    <property type="entry name" value="Cytochrome c"/>
    <property type="match status" value="1"/>
</dbReference>
<evidence type="ECO:0000256" key="1">
    <source>
        <dbReference type="ARBA" id="ARBA00001926"/>
    </source>
</evidence>
<evidence type="ECO:0000256" key="10">
    <source>
        <dbReference type="SAM" id="SignalP"/>
    </source>
</evidence>
<dbReference type="STRING" id="441209.GCA_001870665_00422"/>
<evidence type="ECO:0000256" key="8">
    <source>
        <dbReference type="PROSITE-ProRule" id="PRU00433"/>
    </source>
</evidence>
<evidence type="ECO:0000256" key="9">
    <source>
        <dbReference type="SAM" id="MobiDB-lite"/>
    </source>
</evidence>
<dbReference type="PRINTS" id="PR00605">
    <property type="entry name" value="CYTCHROMECIC"/>
</dbReference>
<organism evidence="12 13">
    <name type="scientific">Roseinatronobacter bogoriensis subsp. barguzinensis</name>
    <dbReference type="NCBI Taxonomy" id="441209"/>
    <lineage>
        <taxon>Bacteria</taxon>
        <taxon>Pseudomonadati</taxon>
        <taxon>Pseudomonadota</taxon>
        <taxon>Alphaproteobacteria</taxon>
        <taxon>Rhodobacterales</taxon>
        <taxon>Paracoccaceae</taxon>
        <taxon>Roseinatronobacter</taxon>
    </lineage>
</organism>
<keyword evidence="6" id="KW-0249">Electron transport</keyword>
<evidence type="ECO:0000313" key="13">
    <source>
        <dbReference type="Proteomes" id="UP000228948"/>
    </source>
</evidence>
<evidence type="ECO:0000256" key="2">
    <source>
        <dbReference type="ARBA" id="ARBA00022448"/>
    </source>
</evidence>
<evidence type="ECO:0000256" key="3">
    <source>
        <dbReference type="ARBA" id="ARBA00022617"/>
    </source>
</evidence>